<gene>
    <name evidence="2" type="ORF">Indivirus_4_20</name>
</gene>
<proteinExistence type="predicted"/>
<dbReference type="EMBL" id="KY684088">
    <property type="protein sequence ID" value="ARF09848.1"/>
    <property type="molecule type" value="Genomic_DNA"/>
</dbReference>
<name>A0A1V0SDW4_9VIRU</name>
<evidence type="ECO:0000256" key="1">
    <source>
        <dbReference type="SAM" id="MobiDB-lite"/>
    </source>
</evidence>
<protein>
    <recommendedName>
        <fullName evidence="3">Late transcription factor VLTF3-like protein</fullName>
    </recommendedName>
</protein>
<evidence type="ECO:0000313" key="2">
    <source>
        <dbReference type="EMBL" id="ARF09848.1"/>
    </source>
</evidence>
<organism evidence="2">
    <name type="scientific">Indivirus ILV1</name>
    <dbReference type="NCBI Taxonomy" id="1977633"/>
    <lineage>
        <taxon>Viruses</taxon>
        <taxon>Varidnaviria</taxon>
        <taxon>Bamfordvirae</taxon>
        <taxon>Nucleocytoviricota</taxon>
        <taxon>Megaviricetes</taxon>
        <taxon>Imitervirales</taxon>
        <taxon>Mimiviridae</taxon>
        <taxon>Klosneuvirinae</taxon>
        <taxon>Indivirus</taxon>
    </lineage>
</organism>
<reference evidence="2" key="1">
    <citation type="journal article" date="2017" name="Science">
        <title>Giant viruses with an expanded complement of translation system components.</title>
        <authorList>
            <person name="Schulz F."/>
            <person name="Yutin N."/>
            <person name="Ivanova N.N."/>
            <person name="Ortega D.R."/>
            <person name="Lee T.K."/>
            <person name="Vierheilig J."/>
            <person name="Daims H."/>
            <person name="Horn M."/>
            <person name="Wagner M."/>
            <person name="Jensen G.J."/>
            <person name="Kyrpides N.C."/>
            <person name="Koonin E.V."/>
            <person name="Woyke T."/>
        </authorList>
    </citation>
    <scope>NUCLEOTIDE SEQUENCE</scope>
    <source>
        <strain evidence="2">ILV1</strain>
    </source>
</reference>
<accession>A0A1V0SDW4</accession>
<sequence>MSTFKIKHDRNKTRVRINTLDETHKKIMGDFEKKRGNLPGKKKKLELLQNQLKILDNTNQKEYSIEDIKKKAELKTEISNLQDQIYDIENDISELDYYSKIGDVVMDYYDIIEMNDNDLYQQYPELGEKKEEKENKEVGQLDKLNIMNQVPQRKVKTSKKRKRGQKPTMAHSIIDFMSGSTVQEIQKNNETETETEIEAETEAETEIDPVDIVENKQEKPLENKESQVQQDSVINKAKLMDQYMMLIDSDYLVGKNNMILIKRCLACDIEKTLIHAEGIYVCRKCGEAEPVIIDSEKPNYKESVPDNKPSMPYRKANHLNEWLKEVGHKSTYLKVCASYIYRKSHKYVYVAIFSNCGKLLSGFKYHPFIVIFKGNPVNCWLQW</sequence>
<evidence type="ECO:0008006" key="3">
    <source>
        <dbReference type="Google" id="ProtNLM"/>
    </source>
</evidence>
<feature type="compositionally biased region" description="Basic residues" evidence="1">
    <location>
        <begin position="153"/>
        <end position="165"/>
    </location>
</feature>
<feature type="region of interest" description="Disordered" evidence="1">
    <location>
        <begin position="149"/>
        <end position="168"/>
    </location>
</feature>